<dbReference type="AlphaFoldDB" id="A0A2R6X8D4"/>
<name>A0A2R6X8D4_MARPO</name>
<sequence length="176" mass="20299">MHRRTFITPICAACAAIITRTANQTKQQEICLIKFVWILGYSNRVNSCARLPCLEVHCVSGFPSTHLTRIKDDSSSYDWNNKSQRILCAEYVLRQQFPQDIRRLVLFINWRSVAYMEMDYRRASVDLTSAAVTPFEVQLSSGREYFLWSKTTGFKLSITSRNCLLALGMMRLGKKI</sequence>
<evidence type="ECO:0000313" key="2">
    <source>
        <dbReference type="Proteomes" id="UP000244005"/>
    </source>
</evidence>
<dbReference type="Proteomes" id="UP000244005">
    <property type="component" value="Unassembled WGS sequence"/>
</dbReference>
<reference evidence="2" key="1">
    <citation type="journal article" date="2017" name="Cell">
        <title>Insights into land plant evolution garnered from the Marchantia polymorpha genome.</title>
        <authorList>
            <person name="Bowman J.L."/>
            <person name="Kohchi T."/>
            <person name="Yamato K.T."/>
            <person name="Jenkins J."/>
            <person name="Shu S."/>
            <person name="Ishizaki K."/>
            <person name="Yamaoka S."/>
            <person name="Nishihama R."/>
            <person name="Nakamura Y."/>
            <person name="Berger F."/>
            <person name="Adam C."/>
            <person name="Aki S.S."/>
            <person name="Althoff F."/>
            <person name="Araki T."/>
            <person name="Arteaga-Vazquez M.A."/>
            <person name="Balasubrmanian S."/>
            <person name="Barry K."/>
            <person name="Bauer D."/>
            <person name="Boehm C.R."/>
            <person name="Briginshaw L."/>
            <person name="Caballero-Perez J."/>
            <person name="Catarino B."/>
            <person name="Chen F."/>
            <person name="Chiyoda S."/>
            <person name="Chovatia M."/>
            <person name="Davies K.M."/>
            <person name="Delmans M."/>
            <person name="Demura T."/>
            <person name="Dierschke T."/>
            <person name="Dolan L."/>
            <person name="Dorantes-Acosta A.E."/>
            <person name="Eklund D.M."/>
            <person name="Florent S.N."/>
            <person name="Flores-Sandoval E."/>
            <person name="Fujiyama A."/>
            <person name="Fukuzawa H."/>
            <person name="Galik B."/>
            <person name="Grimanelli D."/>
            <person name="Grimwood J."/>
            <person name="Grossniklaus U."/>
            <person name="Hamada T."/>
            <person name="Haseloff J."/>
            <person name="Hetherington A.J."/>
            <person name="Higo A."/>
            <person name="Hirakawa Y."/>
            <person name="Hundley H.N."/>
            <person name="Ikeda Y."/>
            <person name="Inoue K."/>
            <person name="Inoue S.I."/>
            <person name="Ishida S."/>
            <person name="Jia Q."/>
            <person name="Kakita M."/>
            <person name="Kanazawa T."/>
            <person name="Kawai Y."/>
            <person name="Kawashima T."/>
            <person name="Kennedy M."/>
            <person name="Kinose K."/>
            <person name="Kinoshita T."/>
            <person name="Kohara Y."/>
            <person name="Koide E."/>
            <person name="Komatsu K."/>
            <person name="Kopischke S."/>
            <person name="Kubo M."/>
            <person name="Kyozuka J."/>
            <person name="Lagercrantz U."/>
            <person name="Lin S.S."/>
            <person name="Lindquist E."/>
            <person name="Lipzen A.M."/>
            <person name="Lu C.W."/>
            <person name="De Luna E."/>
            <person name="Martienssen R.A."/>
            <person name="Minamino N."/>
            <person name="Mizutani M."/>
            <person name="Mizutani M."/>
            <person name="Mochizuki N."/>
            <person name="Monte I."/>
            <person name="Mosher R."/>
            <person name="Nagasaki H."/>
            <person name="Nakagami H."/>
            <person name="Naramoto S."/>
            <person name="Nishitani K."/>
            <person name="Ohtani M."/>
            <person name="Okamoto T."/>
            <person name="Okumura M."/>
            <person name="Phillips J."/>
            <person name="Pollak B."/>
            <person name="Reinders A."/>
            <person name="Rovekamp M."/>
            <person name="Sano R."/>
            <person name="Sawa S."/>
            <person name="Schmid M.W."/>
            <person name="Shirakawa M."/>
            <person name="Solano R."/>
            <person name="Spunde A."/>
            <person name="Suetsugu N."/>
            <person name="Sugano S."/>
            <person name="Sugiyama A."/>
            <person name="Sun R."/>
            <person name="Suzuki Y."/>
            <person name="Takenaka M."/>
            <person name="Takezawa D."/>
            <person name="Tomogane H."/>
            <person name="Tsuzuki M."/>
            <person name="Ueda T."/>
            <person name="Umeda M."/>
            <person name="Ward J.M."/>
            <person name="Watanabe Y."/>
            <person name="Yazaki K."/>
            <person name="Yokoyama R."/>
            <person name="Yoshitake Y."/>
            <person name="Yotsui I."/>
            <person name="Zachgo S."/>
            <person name="Schmutz J."/>
        </authorList>
    </citation>
    <scope>NUCLEOTIDE SEQUENCE [LARGE SCALE GENOMIC DNA]</scope>
    <source>
        <strain evidence="2">Tak-1</strain>
    </source>
</reference>
<protein>
    <submittedName>
        <fullName evidence="1">Uncharacterized protein</fullName>
    </submittedName>
</protein>
<accession>A0A2R6X8D4</accession>
<organism evidence="1 2">
    <name type="scientific">Marchantia polymorpha</name>
    <name type="common">Common liverwort</name>
    <name type="synonym">Marchantia aquatica</name>
    <dbReference type="NCBI Taxonomy" id="3197"/>
    <lineage>
        <taxon>Eukaryota</taxon>
        <taxon>Viridiplantae</taxon>
        <taxon>Streptophyta</taxon>
        <taxon>Embryophyta</taxon>
        <taxon>Marchantiophyta</taxon>
        <taxon>Marchantiopsida</taxon>
        <taxon>Marchantiidae</taxon>
        <taxon>Marchantiales</taxon>
        <taxon>Marchantiaceae</taxon>
        <taxon>Marchantia</taxon>
    </lineage>
</organism>
<proteinExistence type="predicted"/>
<keyword evidence="2" id="KW-1185">Reference proteome</keyword>
<gene>
    <name evidence="1" type="ORF">MARPO_0030s0098</name>
</gene>
<dbReference type="EMBL" id="KZ772702">
    <property type="protein sequence ID" value="PTQ42365.1"/>
    <property type="molecule type" value="Genomic_DNA"/>
</dbReference>
<evidence type="ECO:0000313" key="1">
    <source>
        <dbReference type="EMBL" id="PTQ42365.1"/>
    </source>
</evidence>